<dbReference type="Pfam" id="PF17164">
    <property type="entry name" value="DUF5122"/>
    <property type="match status" value="3"/>
</dbReference>
<evidence type="ECO:0000259" key="3">
    <source>
        <dbReference type="Pfam" id="PF18962"/>
    </source>
</evidence>
<dbReference type="RefSeq" id="WP_163287068.1">
    <property type="nucleotide sequence ID" value="NZ_JAAGVY010000063.1"/>
</dbReference>
<reference evidence="4 5" key="1">
    <citation type="submission" date="2020-02" db="EMBL/GenBank/DDBJ databases">
        <title>Out from the shadows clarifying the taxonomy of the family Cryomorphaceae and related taxa by utilizing the GTDB taxonomic framework.</title>
        <authorList>
            <person name="Bowman J.P."/>
        </authorList>
    </citation>
    <scope>NUCLEOTIDE SEQUENCE [LARGE SCALE GENOMIC DNA]</scope>
    <source>
        <strain evidence="4 5">QSSC 1-22</strain>
    </source>
</reference>
<evidence type="ECO:0000256" key="1">
    <source>
        <dbReference type="ARBA" id="ARBA00022729"/>
    </source>
</evidence>
<feature type="domain" description="Secretion system C-terminal sorting" evidence="3">
    <location>
        <begin position="434"/>
        <end position="504"/>
    </location>
</feature>
<proteinExistence type="predicted"/>
<keyword evidence="1 2" id="KW-0732">Signal</keyword>
<dbReference type="Pfam" id="PF18962">
    <property type="entry name" value="Por_Secre_tail"/>
    <property type="match status" value="1"/>
</dbReference>
<evidence type="ECO:0000313" key="4">
    <source>
        <dbReference type="EMBL" id="NEN25618.1"/>
    </source>
</evidence>
<feature type="chain" id="PRO_5029692207" evidence="2">
    <location>
        <begin position="21"/>
        <end position="506"/>
    </location>
</feature>
<organism evidence="4 5">
    <name type="scientific">Cryomorpha ignava</name>
    <dbReference type="NCBI Taxonomy" id="101383"/>
    <lineage>
        <taxon>Bacteria</taxon>
        <taxon>Pseudomonadati</taxon>
        <taxon>Bacteroidota</taxon>
        <taxon>Flavobacteriia</taxon>
        <taxon>Flavobacteriales</taxon>
        <taxon>Cryomorphaceae</taxon>
        <taxon>Cryomorpha</taxon>
    </lineage>
</organism>
<name>A0A7K3WVP5_9FLAO</name>
<dbReference type="EMBL" id="JAAGVY010000063">
    <property type="protein sequence ID" value="NEN25618.1"/>
    <property type="molecule type" value="Genomic_DNA"/>
</dbReference>
<sequence>MTIKVILIFLGLLPFGTCNSQMPTYTIDPNFNTEELFRDVWPVFDLLTLADGRYLVGGAFSNYGVSPVSGFGMIFSNGSWDSSFQSPAVTPIKMIPQVDGYVYAYITGYSKLLLNGLSWGPNGGDYWSEFNAGGTHSPYNVARTWDIYQMENSDLILCGAITTDTLQPELFRGITRIHADGTIDPTFPIIDIAPNNSSGAVRAIFPAPDGSWYISGSFTAINGHETNHVAKLTSDFYIDTTFISPFMYDGPVNYTEDIILVDNQSRVWVSGYDMRLLENPNDTIQLCRLLPDGNLDTSFPLIKLSSVYPAEWMTPKPNLAVYANELEAYPGNYIIYGSFSHYNDTLQPCIAVVNDAGVIQDHFFQGQGATKLIPYADDVFIYPAVYMIKQLNNGELLIGGAFSEFMGETHYSVVKLKQGFVGVQEAELELDIKIYPNPVIDVLRITSNNTKIKSGVIYNALGQKVDSFSIEHPENHVDISGLKAGIYFVEIRLESGYVVVKKFVKG</sequence>
<dbReference type="InterPro" id="IPR013431">
    <property type="entry name" value="Delta_60_rpt"/>
</dbReference>
<dbReference type="Proteomes" id="UP000486602">
    <property type="component" value="Unassembled WGS sequence"/>
</dbReference>
<dbReference type="NCBIfam" id="TIGR04183">
    <property type="entry name" value="Por_Secre_tail"/>
    <property type="match status" value="1"/>
</dbReference>
<evidence type="ECO:0000313" key="5">
    <source>
        <dbReference type="Proteomes" id="UP000486602"/>
    </source>
</evidence>
<comment type="caution">
    <text evidence="4">The sequence shown here is derived from an EMBL/GenBank/DDBJ whole genome shotgun (WGS) entry which is preliminary data.</text>
</comment>
<keyword evidence="5" id="KW-1185">Reference proteome</keyword>
<dbReference type="InterPro" id="IPR026444">
    <property type="entry name" value="Secre_tail"/>
</dbReference>
<protein>
    <submittedName>
        <fullName evidence="4">T9SS type A sorting domain-containing protein</fullName>
    </submittedName>
</protein>
<accession>A0A7K3WVP5</accession>
<evidence type="ECO:0000256" key="2">
    <source>
        <dbReference type="SAM" id="SignalP"/>
    </source>
</evidence>
<gene>
    <name evidence="4" type="ORF">G3O08_19170</name>
</gene>
<dbReference type="AlphaFoldDB" id="A0A7K3WVP5"/>
<feature type="signal peptide" evidence="2">
    <location>
        <begin position="1"/>
        <end position="20"/>
    </location>
</feature>
<dbReference type="Gene3D" id="2.80.10.50">
    <property type="match status" value="1"/>
</dbReference>